<dbReference type="HOGENOM" id="CLU_015150_0_0_10"/>
<dbReference type="Gene3D" id="3.40.50.1110">
    <property type="entry name" value="SGNH hydrolase"/>
    <property type="match status" value="1"/>
</dbReference>
<keyword evidence="4" id="KW-1185">Reference proteome</keyword>
<gene>
    <name evidence="3" type="ORF">Mucpa_6754</name>
</gene>
<dbReference type="eggNOG" id="COG2755">
    <property type="taxonomic scope" value="Bacteria"/>
</dbReference>
<sequence>MSRCKIYLFLLTLATVWLTSATYAEIVLPRVIGSNMVLQRQKPLPIWGTAAPGERVTVKFAKQAKQATADTAGNWKVMLDPLAASAEPAVMTVSGTNTIKLENILVGEVWLCSGQSNMAYEMRKNSKVRKPDSLDKNSPVDELERAHNHAIRIFWVNQKNLKTSGNYLANWNIAQDSALKAFSAAGYFFAKNLNQQLRVPVGMICSAISGSRIEPWTPAEAYDLSPYFKEQAKGKPVKMEGDPGKFYHSMIEPLAPFAIRGFLWYQGESAVYLAETISYTYKMQALINAWRSLWNDERNTLPFYYVQLPPFYYSHSTGNKSVLTPETLPLFREAQAIALNIPNTGMIVTTDLNDDIKNLHPPFKWEVGRRLALLALAKTYGKKVVYSGPIYKGMKITGNTIELEFNNTGSALVSKDGKPLNWFTIAGSDGKFVEANAVIKGNKVIVSSPNVQSPVAARFAWSEDALPNFFNKAGLPASPFRTDNPLKFSSYF</sequence>
<evidence type="ECO:0000259" key="2">
    <source>
        <dbReference type="Pfam" id="PF03629"/>
    </source>
</evidence>
<dbReference type="SUPFAM" id="SSF52266">
    <property type="entry name" value="SGNH hydrolase"/>
    <property type="match status" value="1"/>
</dbReference>
<feature type="domain" description="Sialate O-acetylesterase" evidence="2">
    <location>
        <begin position="108"/>
        <end position="372"/>
    </location>
</feature>
<evidence type="ECO:0000313" key="3">
    <source>
        <dbReference type="EMBL" id="EHQ30803.1"/>
    </source>
</evidence>
<keyword evidence="1" id="KW-0378">Hydrolase</keyword>
<dbReference type="RefSeq" id="WP_008512789.1">
    <property type="nucleotide sequence ID" value="NZ_CM001403.1"/>
</dbReference>
<dbReference type="STRING" id="714943.Mucpa_6754"/>
<dbReference type="PANTHER" id="PTHR22901">
    <property type="entry name" value="SIALATE O-ACETYLESTERASE"/>
    <property type="match status" value="1"/>
</dbReference>
<dbReference type="PANTHER" id="PTHR22901:SF0">
    <property type="entry name" value="SIALATE O-ACETYLESTERASE"/>
    <property type="match status" value="1"/>
</dbReference>
<dbReference type="InterPro" id="IPR005181">
    <property type="entry name" value="SASA"/>
</dbReference>
<organism evidence="3 4">
    <name type="scientific">Mucilaginibacter paludis DSM 18603</name>
    <dbReference type="NCBI Taxonomy" id="714943"/>
    <lineage>
        <taxon>Bacteria</taxon>
        <taxon>Pseudomonadati</taxon>
        <taxon>Bacteroidota</taxon>
        <taxon>Sphingobacteriia</taxon>
        <taxon>Sphingobacteriales</taxon>
        <taxon>Sphingobacteriaceae</taxon>
        <taxon>Mucilaginibacter</taxon>
    </lineage>
</organism>
<evidence type="ECO:0000313" key="4">
    <source>
        <dbReference type="Proteomes" id="UP000002774"/>
    </source>
</evidence>
<dbReference type="AlphaFoldDB" id="H1YEP3"/>
<dbReference type="GO" id="GO:0005975">
    <property type="term" value="P:carbohydrate metabolic process"/>
    <property type="evidence" value="ECO:0007669"/>
    <property type="project" value="TreeGrafter"/>
</dbReference>
<reference evidence="3" key="1">
    <citation type="submission" date="2011-09" db="EMBL/GenBank/DDBJ databases">
        <title>The permanent draft genome of Mucilaginibacter paludis DSM 18603.</title>
        <authorList>
            <consortium name="US DOE Joint Genome Institute (JGI-PGF)"/>
            <person name="Lucas S."/>
            <person name="Han J."/>
            <person name="Lapidus A."/>
            <person name="Bruce D."/>
            <person name="Goodwin L."/>
            <person name="Pitluck S."/>
            <person name="Peters L."/>
            <person name="Kyrpides N."/>
            <person name="Mavromatis K."/>
            <person name="Ivanova N."/>
            <person name="Mikhailova N."/>
            <person name="Held B."/>
            <person name="Detter J.C."/>
            <person name="Tapia R."/>
            <person name="Han C."/>
            <person name="Land M."/>
            <person name="Hauser L."/>
            <person name="Markowitz V."/>
            <person name="Cheng J.-F."/>
            <person name="Hugenholtz P."/>
            <person name="Woyke T."/>
            <person name="Wu D."/>
            <person name="Tindall B."/>
            <person name="Brambilla E."/>
            <person name="Klenk H.-P."/>
            <person name="Eisen J.A."/>
        </authorList>
    </citation>
    <scope>NUCLEOTIDE SEQUENCE [LARGE SCALE GENOMIC DNA]</scope>
    <source>
        <strain evidence="3">DSM 18603</strain>
    </source>
</reference>
<accession>H1YEP3</accession>
<dbReference type="EMBL" id="CM001403">
    <property type="protein sequence ID" value="EHQ30803.1"/>
    <property type="molecule type" value="Genomic_DNA"/>
</dbReference>
<name>H1YEP3_9SPHI</name>
<evidence type="ECO:0000256" key="1">
    <source>
        <dbReference type="ARBA" id="ARBA00022801"/>
    </source>
</evidence>
<dbReference type="Pfam" id="PF03629">
    <property type="entry name" value="SASA"/>
    <property type="match status" value="1"/>
</dbReference>
<dbReference type="GO" id="GO:0001681">
    <property type="term" value="F:sialate O-acetylesterase activity"/>
    <property type="evidence" value="ECO:0007669"/>
    <property type="project" value="InterPro"/>
</dbReference>
<protein>
    <recommendedName>
        <fullName evidence="2">Sialate O-acetylesterase domain-containing protein</fullName>
    </recommendedName>
</protein>
<dbReference type="InterPro" id="IPR039329">
    <property type="entry name" value="SIAE"/>
</dbReference>
<dbReference type="Proteomes" id="UP000002774">
    <property type="component" value="Chromosome"/>
</dbReference>
<dbReference type="InterPro" id="IPR036514">
    <property type="entry name" value="SGNH_hydro_sf"/>
</dbReference>
<proteinExistence type="predicted"/>